<name>A0A9Q4C1L5_9EURY</name>
<evidence type="ECO:0000313" key="3">
    <source>
        <dbReference type="Proteomes" id="UP001149411"/>
    </source>
</evidence>
<evidence type="ECO:0000313" key="2">
    <source>
        <dbReference type="EMBL" id="MCX2818262.1"/>
    </source>
</evidence>
<dbReference type="Pfam" id="PF24336">
    <property type="entry name" value="DUF7504"/>
    <property type="match status" value="1"/>
</dbReference>
<feature type="region of interest" description="Disordered" evidence="1">
    <location>
        <begin position="1"/>
        <end position="25"/>
    </location>
</feature>
<sequence>MSSGAKKVTDAADEDTVSLREGEQSVCPIDAMDDPLRQLPPETFERMLVVSTRGDPERVERAVRDAGADPTNVVVVPVSGSAIRYDGPLTVGKRVAPSDMTGVGVRFTEALRGFDEPAWVVVDNFNVFLMYTDQKRVYRFMDSLTGKARESGARGLYCTVRDALTDTTYQTFRNLFDSETDLR</sequence>
<dbReference type="Proteomes" id="UP001149411">
    <property type="component" value="Unassembled WGS sequence"/>
</dbReference>
<reference evidence="2" key="1">
    <citation type="submission" date="2022-09" db="EMBL/GenBank/DDBJ databases">
        <title>Haloadaptaus new haloarchaeum isolated from saline soil.</title>
        <authorList>
            <person name="Duran-Viseras A."/>
            <person name="Sanchez-Porro C."/>
            <person name="Ventosa A."/>
        </authorList>
    </citation>
    <scope>NUCLEOTIDE SEQUENCE</scope>
    <source>
        <strain evidence="2">F3-133</strain>
    </source>
</reference>
<accession>A0A9Q4C1L5</accession>
<comment type="caution">
    <text evidence="2">The sequence shown here is derived from an EMBL/GenBank/DDBJ whole genome shotgun (WGS) entry which is preliminary data.</text>
</comment>
<keyword evidence="3" id="KW-1185">Reference proteome</keyword>
<evidence type="ECO:0000256" key="1">
    <source>
        <dbReference type="SAM" id="MobiDB-lite"/>
    </source>
</evidence>
<organism evidence="2 3">
    <name type="scientific">Halorutilus salinus</name>
    <dbReference type="NCBI Taxonomy" id="2487751"/>
    <lineage>
        <taxon>Archaea</taxon>
        <taxon>Methanobacteriati</taxon>
        <taxon>Methanobacteriota</taxon>
        <taxon>Stenosarchaea group</taxon>
        <taxon>Halobacteria</taxon>
        <taxon>Halorutilales</taxon>
        <taxon>Halorutilaceae</taxon>
        <taxon>Halorutilus</taxon>
    </lineage>
</organism>
<protein>
    <submittedName>
        <fullName evidence="2">Uncharacterized protein</fullName>
    </submittedName>
</protein>
<dbReference type="InterPro" id="IPR055927">
    <property type="entry name" value="DUF7504"/>
</dbReference>
<gene>
    <name evidence="2" type="ORF">EGH25_02705</name>
</gene>
<dbReference type="AlphaFoldDB" id="A0A9Q4C1L5"/>
<dbReference type="EMBL" id="RKLV01000002">
    <property type="protein sequence ID" value="MCX2818262.1"/>
    <property type="molecule type" value="Genomic_DNA"/>
</dbReference>
<proteinExistence type="predicted"/>